<dbReference type="EMBL" id="WMFC01000005">
    <property type="protein sequence ID" value="MYL67079.1"/>
    <property type="molecule type" value="Genomic_DNA"/>
</dbReference>
<evidence type="ECO:0000313" key="5">
    <source>
        <dbReference type="Proteomes" id="UP000452321"/>
    </source>
</evidence>
<dbReference type="PANTHER" id="PTHR41983">
    <property type="entry name" value="SHORT-CHAIN FATTY ACID TRANSPORTER-RELATED"/>
    <property type="match status" value="1"/>
</dbReference>
<dbReference type="InterPro" id="IPR006160">
    <property type="entry name" value="SCFA_transpt_AtoE"/>
</dbReference>
<accession>A0A6B1IMT9</accession>
<feature type="transmembrane region" description="Helical" evidence="2">
    <location>
        <begin position="387"/>
        <end position="404"/>
    </location>
</feature>
<feature type="transmembrane region" description="Helical" evidence="2">
    <location>
        <begin position="24"/>
        <end position="45"/>
    </location>
</feature>
<dbReference type="Proteomes" id="UP000460194">
    <property type="component" value="Unassembled WGS sequence"/>
</dbReference>
<keyword evidence="2" id="KW-1133">Transmembrane helix</keyword>
<evidence type="ECO:0000256" key="2">
    <source>
        <dbReference type="SAM" id="Phobius"/>
    </source>
</evidence>
<feature type="compositionally biased region" description="Low complexity" evidence="1">
    <location>
        <begin position="258"/>
        <end position="268"/>
    </location>
</feature>
<reference evidence="5 6" key="1">
    <citation type="submission" date="2019-11" db="EMBL/GenBank/DDBJ databases">
        <title>Genome sequences of 17 halophilic strains isolated from different environments.</title>
        <authorList>
            <person name="Furrow R.E."/>
        </authorList>
    </citation>
    <scope>NUCLEOTIDE SEQUENCE [LARGE SCALE GENOMIC DNA]</scope>
    <source>
        <strain evidence="4 5">22502_06_Cabo</strain>
        <strain evidence="3 6">22517_05_Cabo</strain>
    </source>
</reference>
<feature type="transmembrane region" description="Helical" evidence="2">
    <location>
        <begin position="465"/>
        <end position="487"/>
    </location>
</feature>
<feature type="transmembrane region" description="Helical" evidence="2">
    <location>
        <begin position="346"/>
        <end position="367"/>
    </location>
</feature>
<feature type="transmembrane region" description="Helical" evidence="2">
    <location>
        <begin position="57"/>
        <end position="85"/>
    </location>
</feature>
<evidence type="ECO:0000256" key="1">
    <source>
        <dbReference type="SAM" id="MobiDB-lite"/>
    </source>
</evidence>
<dbReference type="EMBL" id="WMEO01000008">
    <property type="protein sequence ID" value="MYL16364.1"/>
    <property type="molecule type" value="Genomic_DNA"/>
</dbReference>
<evidence type="ECO:0000313" key="6">
    <source>
        <dbReference type="Proteomes" id="UP000460194"/>
    </source>
</evidence>
<dbReference type="RefSeq" id="WP_159358176.1">
    <property type="nucleotide sequence ID" value="NZ_WMEO01000008.1"/>
</dbReference>
<feature type="transmembrane region" description="Helical" evidence="2">
    <location>
        <begin position="204"/>
        <end position="224"/>
    </location>
</feature>
<dbReference type="Pfam" id="PF02667">
    <property type="entry name" value="SCFA_trans"/>
    <property type="match status" value="1"/>
</dbReference>
<gene>
    <name evidence="4" type="ORF">GLW30_04985</name>
    <name evidence="3" type="ORF">GLW36_06835</name>
</gene>
<dbReference type="Proteomes" id="UP000452321">
    <property type="component" value="Unassembled WGS sequence"/>
</dbReference>
<evidence type="ECO:0000313" key="3">
    <source>
        <dbReference type="EMBL" id="MYL16364.1"/>
    </source>
</evidence>
<organism evidence="3 6">
    <name type="scientific">Halorubrum distributum</name>
    <dbReference type="NCBI Taxonomy" id="29283"/>
    <lineage>
        <taxon>Archaea</taxon>
        <taxon>Methanobacteriati</taxon>
        <taxon>Methanobacteriota</taxon>
        <taxon>Stenosarchaea group</taxon>
        <taxon>Halobacteria</taxon>
        <taxon>Halobacteriales</taxon>
        <taxon>Haloferacaceae</taxon>
        <taxon>Halorubrum</taxon>
        <taxon>Halorubrum distributum group</taxon>
    </lineage>
</organism>
<keyword evidence="2" id="KW-0812">Transmembrane</keyword>
<dbReference type="PANTHER" id="PTHR41983:SF2">
    <property type="entry name" value="SHORT-CHAIN FATTY ACID TRANSPORTER-RELATED"/>
    <property type="match status" value="1"/>
</dbReference>
<feature type="transmembrane region" description="Helical" evidence="2">
    <location>
        <begin position="105"/>
        <end position="132"/>
    </location>
</feature>
<feature type="transmembrane region" description="Helical" evidence="2">
    <location>
        <begin position="291"/>
        <end position="309"/>
    </location>
</feature>
<feature type="region of interest" description="Disordered" evidence="1">
    <location>
        <begin position="248"/>
        <end position="275"/>
    </location>
</feature>
<feature type="transmembrane region" description="Helical" evidence="2">
    <location>
        <begin position="144"/>
        <end position="165"/>
    </location>
</feature>
<feature type="transmembrane region" description="Helical" evidence="2">
    <location>
        <begin position="315"/>
        <end position="334"/>
    </location>
</feature>
<comment type="caution">
    <text evidence="3">The sequence shown here is derived from an EMBL/GenBank/DDBJ whole genome shotgun (WGS) entry which is preliminary data.</text>
</comment>
<name>A0A6B1IMT9_9EURY</name>
<sequence>MSASDGAGVIERIGFRMSEVVERWMPSPFVFAILLTYIVYVAGLVATDSGPVELLEFWYGGFWAFLGFSMQMVLILMTGFVIAYHPRVNAILQRLAEVPNSGAQAAAFVGFISMSLAWVHWGFSLIMGAIFAREMGKVAHRKDINIHYPLLAVAGYMGLGLTWHWGISGSAPLQLTDANNIGEGTGFEFLTSTVPAAETIFHPYALTLTALSIVFASAVLYVLAPSGDRAKGVTEYVDEADLFDSAADGGRATDDAATDGGTDAADAADPVDEPPAEVADVPAERLNNSRIIGGLVALSGVAILALQFAGQGLGAFTLNAVNFGFLFAGLLIYQRPAYYRDRFNDAAGAAAGIVLLFPFFAGIQGIMASSGLALLLAEGLLEVSTAATYPVIAWVVGSVANLFVPSGGGEWLVVGPSVLQAAQELGVPYGQATIAYAVGDAHTNLLNPFWALPLLAITNVRAREMFGYAIAMLIALIPFLAVALYAVPY</sequence>
<dbReference type="AlphaFoldDB" id="A0A6B1IMT9"/>
<keyword evidence="2" id="KW-0472">Membrane</keyword>
<proteinExistence type="predicted"/>
<dbReference type="GO" id="GO:0005886">
    <property type="term" value="C:plasma membrane"/>
    <property type="evidence" value="ECO:0007669"/>
    <property type="project" value="TreeGrafter"/>
</dbReference>
<protein>
    <submittedName>
        <fullName evidence="3">Short-chain fatty acid transporter</fullName>
    </submittedName>
</protein>
<evidence type="ECO:0000313" key="4">
    <source>
        <dbReference type="EMBL" id="MYL67079.1"/>
    </source>
</evidence>